<evidence type="ECO:0000256" key="3">
    <source>
        <dbReference type="ARBA" id="ARBA00022801"/>
    </source>
</evidence>
<dbReference type="SUPFAM" id="SSF47781">
    <property type="entry name" value="RuvA domain 2-like"/>
    <property type="match status" value="1"/>
</dbReference>
<accession>A0A8F9TYP5</accession>
<evidence type="ECO:0000256" key="4">
    <source>
        <dbReference type="ARBA" id="ARBA00022833"/>
    </source>
</evidence>
<protein>
    <submittedName>
        <fullName evidence="8">DNA repair protein RadC</fullName>
    </submittedName>
</protein>
<keyword evidence="9" id="KW-1185">Reference proteome</keyword>
<evidence type="ECO:0000259" key="7">
    <source>
        <dbReference type="PROSITE" id="PS50249"/>
    </source>
</evidence>
<comment type="similarity">
    <text evidence="6">Belongs to the UPF0758 family.</text>
</comment>
<keyword evidence="4" id="KW-0862">Zinc</keyword>
<evidence type="ECO:0000313" key="8">
    <source>
        <dbReference type="EMBL" id="QYM80299.1"/>
    </source>
</evidence>
<dbReference type="KEGG" id="ole:K0B96_06705"/>
<dbReference type="InterPro" id="IPR046778">
    <property type="entry name" value="UPF0758_N"/>
</dbReference>
<evidence type="ECO:0000313" key="9">
    <source>
        <dbReference type="Proteomes" id="UP000825051"/>
    </source>
</evidence>
<dbReference type="SUPFAM" id="SSF102712">
    <property type="entry name" value="JAB1/MPN domain"/>
    <property type="match status" value="1"/>
</dbReference>
<dbReference type="InterPro" id="IPR001405">
    <property type="entry name" value="UPF0758"/>
</dbReference>
<evidence type="ECO:0000256" key="6">
    <source>
        <dbReference type="RuleBase" id="RU003797"/>
    </source>
</evidence>
<dbReference type="Pfam" id="PF20582">
    <property type="entry name" value="UPF0758_N"/>
    <property type="match status" value="1"/>
</dbReference>
<organism evidence="8 9">
    <name type="scientific">Horticoccus luteus</name>
    <dbReference type="NCBI Taxonomy" id="2862869"/>
    <lineage>
        <taxon>Bacteria</taxon>
        <taxon>Pseudomonadati</taxon>
        <taxon>Verrucomicrobiota</taxon>
        <taxon>Opitutia</taxon>
        <taxon>Opitutales</taxon>
        <taxon>Opitutaceae</taxon>
        <taxon>Horticoccus</taxon>
    </lineage>
</organism>
<keyword evidence="5" id="KW-0482">Metalloprotease</keyword>
<evidence type="ECO:0000256" key="1">
    <source>
        <dbReference type="ARBA" id="ARBA00022670"/>
    </source>
</evidence>
<dbReference type="Pfam" id="PF04002">
    <property type="entry name" value="RadC"/>
    <property type="match status" value="1"/>
</dbReference>
<evidence type="ECO:0000256" key="5">
    <source>
        <dbReference type="ARBA" id="ARBA00023049"/>
    </source>
</evidence>
<dbReference type="EMBL" id="CP080507">
    <property type="protein sequence ID" value="QYM80299.1"/>
    <property type="molecule type" value="Genomic_DNA"/>
</dbReference>
<dbReference type="PANTHER" id="PTHR30471:SF3">
    <property type="entry name" value="UPF0758 PROTEIN YEES-RELATED"/>
    <property type="match status" value="1"/>
</dbReference>
<dbReference type="RefSeq" id="WP_220165282.1">
    <property type="nucleotide sequence ID" value="NZ_CP080507.1"/>
</dbReference>
<keyword evidence="2" id="KW-0479">Metal-binding</keyword>
<dbReference type="InterPro" id="IPR025657">
    <property type="entry name" value="RadC_JAB"/>
</dbReference>
<dbReference type="GO" id="GO:0046872">
    <property type="term" value="F:metal ion binding"/>
    <property type="evidence" value="ECO:0007669"/>
    <property type="project" value="UniProtKB-KW"/>
</dbReference>
<dbReference type="Proteomes" id="UP000825051">
    <property type="component" value="Chromosome"/>
</dbReference>
<dbReference type="Gene3D" id="3.40.140.10">
    <property type="entry name" value="Cytidine Deaminase, domain 2"/>
    <property type="match status" value="1"/>
</dbReference>
<keyword evidence="3" id="KW-0378">Hydrolase</keyword>
<dbReference type="PANTHER" id="PTHR30471">
    <property type="entry name" value="DNA REPAIR PROTEIN RADC"/>
    <property type="match status" value="1"/>
</dbReference>
<dbReference type="InterPro" id="IPR037518">
    <property type="entry name" value="MPN"/>
</dbReference>
<dbReference type="InterPro" id="IPR020891">
    <property type="entry name" value="UPF0758_CS"/>
</dbReference>
<dbReference type="InterPro" id="IPR010994">
    <property type="entry name" value="RuvA_2-like"/>
</dbReference>
<dbReference type="CDD" id="cd08071">
    <property type="entry name" value="MPN_DUF2466"/>
    <property type="match status" value="1"/>
</dbReference>
<dbReference type="AlphaFoldDB" id="A0A8F9TYP5"/>
<sequence length="240" mass="25807">MSDGAPFPENRLQAMAVGERPQERLERLGPGALSDAELLAMLLRSGTQGQDVMTLATRLLTDAGSLGALTRWNDSDFRRAKGIGPVKAAQLRTVFEVATRVLRQATETMPVINTAGLAADYLRPLAQALLVEKFWVLCLNRKNRLIKCAEVTSGTATSALAHPREVFREALRASATAIIAAHNHPSGDPSPSAADVQVTRQLREAARTVDIALLDHVIVGSLAADPTARGYYSFREAGVL</sequence>
<dbReference type="GO" id="GO:0006508">
    <property type="term" value="P:proteolysis"/>
    <property type="evidence" value="ECO:0007669"/>
    <property type="project" value="UniProtKB-KW"/>
</dbReference>
<keyword evidence="1" id="KW-0645">Protease</keyword>
<dbReference type="PROSITE" id="PS50249">
    <property type="entry name" value="MPN"/>
    <property type="match status" value="1"/>
</dbReference>
<name>A0A8F9TYP5_9BACT</name>
<feature type="domain" description="MPN" evidence="7">
    <location>
        <begin position="111"/>
        <end position="240"/>
    </location>
</feature>
<dbReference type="NCBIfam" id="NF000642">
    <property type="entry name" value="PRK00024.1"/>
    <property type="match status" value="1"/>
</dbReference>
<reference evidence="8" key="1">
    <citation type="submission" date="2021-08" db="EMBL/GenBank/DDBJ databases">
        <title>Genome of a novel bacterium of the phylum Verrucomicrobia, Oleiharenicola sp. KSB-15.</title>
        <authorList>
            <person name="Chung J.-H."/>
            <person name="Ahn J.-H."/>
            <person name="Yoon Y."/>
            <person name="Kim D.-Y."/>
            <person name="An S.-H."/>
            <person name="Park I."/>
            <person name="Yeon J."/>
        </authorList>
    </citation>
    <scope>NUCLEOTIDE SEQUENCE</scope>
    <source>
        <strain evidence="8">KSB-15</strain>
    </source>
</reference>
<evidence type="ECO:0000256" key="2">
    <source>
        <dbReference type="ARBA" id="ARBA00022723"/>
    </source>
</evidence>
<dbReference type="PROSITE" id="PS01302">
    <property type="entry name" value="UPF0758"/>
    <property type="match status" value="1"/>
</dbReference>
<proteinExistence type="inferred from homology"/>
<dbReference type="NCBIfam" id="TIGR00608">
    <property type="entry name" value="radc"/>
    <property type="match status" value="1"/>
</dbReference>
<dbReference type="GO" id="GO:0008237">
    <property type="term" value="F:metallopeptidase activity"/>
    <property type="evidence" value="ECO:0007669"/>
    <property type="project" value="UniProtKB-KW"/>
</dbReference>
<gene>
    <name evidence="8" type="primary">radC</name>
    <name evidence="8" type="ORF">K0B96_06705</name>
</gene>